<dbReference type="Pfam" id="PF04480">
    <property type="entry name" value="DUF559"/>
    <property type="match status" value="1"/>
</dbReference>
<reference evidence="2 3" key="1">
    <citation type="submission" date="2023-08" db="EMBL/GenBank/DDBJ databases">
        <title>Microbacterium psychrotolerans sp. nov., a psychrotolerant bacterium isolated from soil in Heilongjiang Province, China.</title>
        <authorList>
            <person name="An P."/>
            <person name="Zhao D."/>
            <person name="Xiang H."/>
        </authorList>
    </citation>
    <scope>NUCLEOTIDE SEQUENCE [LARGE SCALE GENOMIC DNA]</scope>
    <source>
        <strain evidence="2 3">QXD-8</strain>
    </source>
</reference>
<dbReference type="Proteomes" id="UP001235133">
    <property type="component" value="Unassembled WGS sequence"/>
</dbReference>
<dbReference type="EMBL" id="JAVFWO010000003">
    <property type="protein sequence ID" value="MDQ7878687.1"/>
    <property type="molecule type" value="Genomic_DNA"/>
</dbReference>
<dbReference type="RefSeq" id="WP_308868236.1">
    <property type="nucleotide sequence ID" value="NZ_JAVFWO010000003.1"/>
</dbReference>
<comment type="caution">
    <text evidence="2">The sequence shown here is derived from an EMBL/GenBank/DDBJ whole genome shotgun (WGS) entry which is preliminary data.</text>
</comment>
<dbReference type="Gene3D" id="3.40.960.10">
    <property type="entry name" value="VSR Endonuclease"/>
    <property type="match status" value="1"/>
</dbReference>
<gene>
    <name evidence="2" type="ORF">Q9R08_11925</name>
</gene>
<accession>A0ABU0Z2A8</accession>
<sequence length="289" mass="31633">MIGEREVLTRAQLMAGGLSRRGLVRALNEGVIVRARRDQYVSAAAPSAVVQAVRIGGRVTCLSLLQLLGVFVFANDVVHVHIPRGASRLRSPESVAKPLGARGRRRARLHWWPLSATPPAHSACTGIVDALAHAVRCQPPRQAIATLDSALNKGLIGFADVEDLFALLPRKYRVLRSLIDGRAQAGTETLMRLMVRGLGHEAVPQVHFARFGFVDLVVDGWLVVECDSRAFHSDWAQQVKDRARDLELAKLGYVTLRFTAAQILHQPDDVLAALRGMLGAGRRKPPPRN</sequence>
<evidence type="ECO:0000313" key="3">
    <source>
        <dbReference type="Proteomes" id="UP001235133"/>
    </source>
</evidence>
<evidence type="ECO:0000313" key="2">
    <source>
        <dbReference type="EMBL" id="MDQ7878687.1"/>
    </source>
</evidence>
<proteinExistence type="predicted"/>
<organism evidence="2 3">
    <name type="scientific">Microbacterium psychrotolerans</name>
    <dbReference type="NCBI Taxonomy" id="3068321"/>
    <lineage>
        <taxon>Bacteria</taxon>
        <taxon>Bacillati</taxon>
        <taxon>Actinomycetota</taxon>
        <taxon>Actinomycetes</taxon>
        <taxon>Micrococcales</taxon>
        <taxon>Microbacteriaceae</taxon>
        <taxon>Microbacterium</taxon>
    </lineage>
</organism>
<dbReference type="InterPro" id="IPR007569">
    <property type="entry name" value="DUF559"/>
</dbReference>
<protein>
    <submittedName>
        <fullName evidence="2">DUF559 domain-containing protein</fullName>
    </submittedName>
</protein>
<evidence type="ECO:0000259" key="1">
    <source>
        <dbReference type="Pfam" id="PF04480"/>
    </source>
</evidence>
<keyword evidence="3" id="KW-1185">Reference proteome</keyword>
<feature type="domain" description="DUF559" evidence="1">
    <location>
        <begin position="219"/>
        <end position="274"/>
    </location>
</feature>
<name>A0ABU0Z2A8_9MICO</name>